<sequence>MRRTPRTLLAVAALTGLLAAAGCSDDGAPLPGRDLPGASSGAKSPGAGGPSGAAATEPPAAPAKGSVKVVRTLAAKLTSPWGLAALPGGDLLVGSRDTGKIVRISAKDGAQSEVGTVPGVAAGGDGGEGGLLGLAVSPGFATDRLVYAYFTTDSDNRIARMRYDDGKPADRRLGAPSTVFRGIPKGAVHNGGRIAFGPDRMLYAGTGESGERGLAQDPESFGGKILRMTPDGAPAPRNPRVDSVVWSSGHRNVQGLAWDAEKRLWASEFGQNTWDELNLVVPGGNYGWPTVEGKAGKAGEQGFKDPVEQWSTADASPSGLAWAKGSLWMAGLRGERLWRIPLRGAKPVAEPQAFLKGEYGRLRTVVATDDGGLWLTTSNTDGRGRPGGEDDRVLRLEVS</sequence>
<dbReference type="AlphaFoldDB" id="A0A2A2DHC2"/>
<reference evidence="4 5" key="1">
    <citation type="submission" date="2017-08" db="EMBL/GenBank/DDBJ databases">
        <title>Genome sequence of Streptomyces albireticuli NRRL B-1670.</title>
        <authorList>
            <person name="Graham D.E."/>
            <person name="Mahan K.M."/>
            <person name="Klingeman D.M."/>
            <person name="Hettich R.L."/>
            <person name="Parry R.J."/>
            <person name="Spain J.C."/>
        </authorList>
    </citation>
    <scope>NUCLEOTIDE SEQUENCE [LARGE SCALE GENOMIC DNA]</scope>
    <source>
        <strain evidence="4 5">NRRL B-1670</strain>
    </source>
</reference>
<name>A0A2A2DHC2_9ACTN</name>
<feature type="compositionally biased region" description="Low complexity" evidence="1">
    <location>
        <begin position="36"/>
        <end position="45"/>
    </location>
</feature>
<feature type="compositionally biased region" description="Basic and acidic residues" evidence="1">
    <location>
        <begin position="382"/>
        <end position="399"/>
    </location>
</feature>
<evidence type="ECO:0000313" key="5">
    <source>
        <dbReference type="Proteomes" id="UP000218944"/>
    </source>
</evidence>
<evidence type="ECO:0000259" key="3">
    <source>
        <dbReference type="Pfam" id="PF07995"/>
    </source>
</evidence>
<feature type="region of interest" description="Disordered" evidence="1">
    <location>
        <begin position="29"/>
        <end position="63"/>
    </location>
</feature>
<dbReference type="PANTHER" id="PTHR19328">
    <property type="entry name" value="HEDGEHOG-INTERACTING PROTEIN"/>
    <property type="match status" value="1"/>
</dbReference>
<protein>
    <submittedName>
        <fullName evidence="4">Glucose sorbosone dehydrogenase</fullName>
    </submittedName>
</protein>
<feature type="compositionally biased region" description="Low complexity" evidence="1">
    <location>
        <begin position="52"/>
        <end position="63"/>
    </location>
</feature>
<dbReference type="RefSeq" id="WP_095578463.1">
    <property type="nucleotide sequence ID" value="NZ_JAJQQQ010000003.1"/>
</dbReference>
<dbReference type="PANTHER" id="PTHR19328:SF13">
    <property type="entry name" value="HIPL1 PROTEIN"/>
    <property type="match status" value="1"/>
</dbReference>
<dbReference type="PROSITE" id="PS51257">
    <property type="entry name" value="PROKAR_LIPOPROTEIN"/>
    <property type="match status" value="1"/>
</dbReference>
<gene>
    <name evidence="4" type="ORF">CK936_00525</name>
</gene>
<evidence type="ECO:0000313" key="4">
    <source>
        <dbReference type="EMBL" id="PAU50799.1"/>
    </source>
</evidence>
<feature type="chain" id="PRO_5039134016" evidence="2">
    <location>
        <begin position="22"/>
        <end position="399"/>
    </location>
</feature>
<feature type="domain" description="Glucose/Sorbosone dehydrogenase" evidence="3">
    <location>
        <begin position="77"/>
        <end position="383"/>
    </location>
</feature>
<dbReference type="Gene3D" id="2.120.10.30">
    <property type="entry name" value="TolB, C-terminal domain"/>
    <property type="match status" value="1"/>
</dbReference>
<dbReference type="InterPro" id="IPR012938">
    <property type="entry name" value="Glc/Sorbosone_DH"/>
</dbReference>
<keyword evidence="5" id="KW-1185">Reference proteome</keyword>
<evidence type="ECO:0000256" key="1">
    <source>
        <dbReference type="SAM" id="MobiDB-lite"/>
    </source>
</evidence>
<dbReference type="InterPro" id="IPR011041">
    <property type="entry name" value="Quinoprot_gluc/sorb_DH_b-prop"/>
</dbReference>
<dbReference type="EMBL" id="NSJV01000015">
    <property type="protein sequence ID" value="PAU50799.1"/>
    <property type="molecule type" value="Genomic_DNA"/>
</dbReference>
<dbReference type="Proteomes" id="UP000218944">
    <property type="component" value="Unassembled WGS sequence"/>
</dbReference>
<feature type="signal peptide" evidence="2">
    <location>
        <begin position="1"/>
        <end position="21"/>
    </location>
</feature>
<comment type="caution">
    <text evidence="4">The sequence shown here is derived from an EMBL/GenBank/DDBJ whole genome shotgun (WGS) entry which is preliminary data.</text>
</comment>
<feature type="region of interest" description="Disordered" evidence="1">
    <location>
        <begin position="377"/>
        <end position="399"/>
    </location>
</feature>
<keyword evidence="2" id="KW-0732">Signal</keyword>
<dbReference type="Pfam" id="PF07995">
    <property type="entry name" value="GSDH"/>
    <property type="match status" value="1"/>
</dbReference>
<proteinExistence type="predicted"/>
<organism evidence="4 5">
    <name type="scientific">Streptomyces albireticuli</name>
    <dbReference type="NCBI Taxonomy" id="1940"/>
    <lineage>
        <taxon>Bacteria</taxon>
        <taxon>Bacillati</taxon>
        <taxon>Actinomycetota</taxon>
        <taxon>Actinomycetes</taxon>
        <taxon>Kitasatosporales</taxon>
        <taxon>Streptomycetaceae</taxon>
        <taxon>Streptomyces</taxon>
    </lineage>
</organism>
<dbReference type="SUPFAM" id="SSF50952">
    <property type="entry name" value="Soluble quinoprotein glucose dehydrogenase"/>
    <property type="match status" value="1"/>
</dbReference>
<accession>A0A2A2DHC2</accession>
<evidence type="ECO:0000256" key="2">
    <source>
        <dbReference type="SAM" id="SignalP"/>
    </source>
</evidence>
<dbReference type="InterPro" id="IPR011042">
    <property type="entry name" value="6-blade_b-propeller_TolB-like"/>
</dbReference>